<dbReference type="Gene3D" id="3.40.50.300">
    <property type="entry name" value="P-loop containing nucleotide triphosphate hydrolases"/>
    <property type="match status" value="1"/>
</dbReference>
<organism evidence="1 2">
    <name type="scientific">Roseomonas gilardii</name>
    <dbReference type="NCBI Taxonomy" id="257708"/>
    <lineage>
        <taxon>Bacteria</taxon>
        <taxon>Pseudomonadati</taxon>
        <taxon>Pseudomonadota</taxon>
        <taxon>Alphaproteobacteria</taxon>
        <taxon>Acetobacterales</taxon>
        <taxon>Roseomonadaceae</taxon>
        <taxon>Roseomonas</taxon>
    </lineage>
</organism>
<dbReference type="SUPFAM" id="SSF52540">
    <property type="entry name" value="P-loop containing nucleoside triphosphate hydrolases"/>
    <property type="match status" value="1"/>
</dbReference>
<comment type="caution">
    <text evidence="1">The sequence shown here is derived from an EMBL/GenBank/DDBJ whole genome shotgun (WGS) entry which is preliminary data.</text>
</comment>
<dbReference type="RefSeq" id="WP_314283052.1">
    <property type="nucleotide sequence ID" value="NZ_JAVVDO010000026.1"/>
</dbReference>
<dbReference type="PIRSF" id="PIRSF007531">
    <property type="entry name" value="CPT"/>
    <property type="match status" value="1"/>
</dbReference>
<accession>A0ABU3MHE6</accession>
<dbReference type="InterPro" id="IPR012853">
    <property type="entry name" value="CPT"/>
</dbReference>
<reference evidence="1 2" key="1">
    <citation type="journal article" date="2019" name="Microb. Pathog.">
        <title>Comparison of VITEK 2, MALDI-TOF MS, 16S rRNA gene sequencing, and whole-genome sequencing for identification of Roseomonas mucosa.</title>
        <authorList>
            <person name="Rudolph W.W."/>
            <person name="Gunzer F."/>
            <person name="Trauth M."/>
            <person name="Bunk B."/>
            <person name="Bigge R."/>
            <person name="Schrottner P."/>
        </authorList>
    </citation>
    <scope>NUCLEOTIDE SEQUENCE [LARGE SCALE GENOMIC DNA]</scope>
    <source>
        <strain evidence="1 2">DSM 103800</strain>
    </source>
</reference>
<name>A0ABU3MHE6_9PROT</name>
<sequence length="180" mass="19774">MVLLNGIGSVGKSSTAKAFQAVASKPFLHVAMDAFLDMMPEKMLVHPEGLLFETTEYDSKPAVTVRVGPVLERAMKGMRHAIAAMAAQGNNLIIDEVMIDPRKAQEYRSLLHFCDLYVIGLMAPLDVLEARERARGDRAIGLARGQHGLVHRDMVYDLEIDTSLLAPNECALLIRDAFGL</sequence>
<gene>
    <name evidence="1" type="ORF">RQ831_15180</name>
</gene>
<proteinExistence type="predicted"/>
<dbReference type="Proteomes" id="UP001258945">
    <property type="component" value="Unassembled WGS sequence"/>
</dbReference>
<evidence type="ECO:0000313" key="2">
    <source>
        <dbReference type="Proteomes" id="UP001258945"/>
    </source>
</evidence>
<protein>
    <submittedName>
        <fullName evidence="1">Chloramphenicol phosphotransferase</fullName>
    </submittedName>
</protein>
<dbReference type="Pfam" id="PF07931">
    <property type="entry name" value="CPT"/>
    <property type="match status" value="1"/>
</dbReference>
<keyword evidence="2" id="KW-1185">Reference proteome</keyword>
<evidence type="ECO:0000313" key="1">
    <source>
        <dbReference type="EMBL" id="MDT8332404.1"/>
    </source>
</evidence>
<dbReference type="EMBL" id="JAVVDO010000026">
    <property type="protein sequence ID" value="MDT8332404.1"/>
    <property type="molecule type" value="Genomic_DNA"/>
</dbReference>
<dbReference type="InterPro" id="IPR027417">
    <property type="entry name" value="P-loop_NTPase"/>
</dbReference>